<organism evidence="2 3">
    <name type="scientific">Portunus trituberculatus</name>
    <name type="common">Swimming crab</name>
    <name type="synonym">Neptunus trituberculatus</name>
    <dbReference type="NCBI Taxonomy" id="210409"/>
    <lineage>
        <taxon>Eukaryota</taxon>
        <taxon>Metazoa</taxon>
        <taxon>Ecdysozoa</taxon>
        <taxon>Arthropoda</taxon>
        <taxon>Crustacea</taxon>
        <taxon>Multicrustacea</taxon>
        <taxon>Malacostraca</taxon>
        <taxon>Eumalacostraca</taxon>
        <taxon>Eucarida</taxon>
        <taxon>Decapoda</taxon>
        <taxon>Pleocyemata</taxon>
        <taxon>Brachyura</taxon>
        <taxon>Eubrachyura</taxon>
        <taxon>Portunoidea</taxon>
        <taxon>Portunidae</taxon>
        <taxon>Portuninae</taxon>
        <taxon>Portunus</taxon>
    </lineage>
</organism>
<gene>
    <name evidence="2" type="ORF">E2C01_078648</name>
</gene>
<evidence type="ECO:0000313" key="3">
    <source>
        <dbReference type="Proteomes" id="UP000324222"/>
    </source>
</evidence>
<comment type="caution">
    <text evidence="2">The sequence shown here is derived from an EMBL/GenBank/DDBJ whole genome shotgun (WGS) entry which is preliminary data.</text>
</comment>
<sequence length="67" mass="7450">MMVAHGCPPNHTGDHGHLQNDNWDMTVTCLSASPLTKRDKRKTREMQPNQLHLPPGTTNPLLHTVTA</sequence>
<feature type="region of interest" description="Disordered" evidence="1">
    <location>
        <begin position="1"/>
        <end position="21"/>
    </location>
</feature>
<proteinExistence type="predicted"/>
<dbReference type="AlphaFoldDB" id="A0A5B7INC1"/>
<protein>
    <submittedName>
        <fullName evidence="2">Uncharacterized protein</fullName>
    </submittedName>
</protein>
<evidence type="ECO:0000313" key="2">
    <source>
        <dbReference type="EMBL" id="MPC83925.1"/>
    </source>
</evidence>
<dbReference type="EMBL" id="VSRR010063930">
    <property type="protein sequence ID" value="MPC83925.1"/>
    <property type="molecule type" value="Genomic_DNA"/>
</dbReference>
<accession>A0A5B7INC1</accession>
<name>A0A5B7INC1_PORTR</name>
<dbReference type="Proteomes" id="UP000324222">
    <property type="component" value="Unassembled WGS sequence"/>
</dbReference>
<feature type="region of interest" description="Disordered" evidence="1">
    <location>
        <begin position="34"/>
        <end position="67"/>
    </location>
</feature>
<feature type="compositionally biased region" description="Polar residues" evidence="1">
    <location>
        <begin position="46"/>
        <end position="67"/>
    </location>
</feature>
<keyword evidence="3" id="KW-1185">Reference proteome</keyword>
<reference evidence="2 3" key="1">
    <citation type="submission" date="2019-05" db="EMBL/GenBank/DDBJ databases">
        <title>Another draft genome of Portunus trituberculatus and its Hox gene families provides insights of decapod evolution.</title>
        <authorList>
            <person name="Jeong J.-H."/>
            <person name="Song I."/>
            <person name="Kim S."/>
            <person name="Choi T."/>
            <person name="Kim D."/>
            <person name="Ryu S."/>
            <person name="Kim W."/>
        </authorList>
    </citation>
    <scope>NUCLEOTIDE SEQUENCE [LARGE SCALE GENOMIC DNA]</scope>
    <source>
        <tissue evidence="2">Muscle</tissue>
    </source>
</reference>
<evidence type="ECO:0000256" key="1">
    <source>
        <dbReference type="SAM" id="MobiDB-lite"/>
    </source>
</evidence>